<feature type="transmembrane region" description="Helical" evidence="10">
    <location>
        <begin position="206"/>
        <end position="225"/>
    </location>
</feature>
<dbReference type="CDD" id="cd00371">
    <property type="entry name" value="HMA"/>
    <property type="match status" value="1"/>
</dbReference>
<dbReference type="PRINTS" id="PR00940">
    <property type="entry name" value="CATPATPASEA"/>
</dbReference>
<keyword evidence="8 10" id="KW-1133">Transmembrane helix</keyword>
<keyword evidence="10" id="KW-1003">Cell membrane</keyword>
<evidence type="ECO:0000256" key="10">
    <source>
        <dbReference type="RuleBase" id="RU362081"/>
    </source>
</evidence>
<dbReference type="SFLD" id="SFLDG00002">
    <property type="entry name" value="C1.7:_P-type_atpase_like"/>
    <property type="match status" value="1"/>
</dbReference>
<comment type="subcellular location">
    <subcellularLocation>
        <location evidence="1">Cell membrane</location>
        <topology evidence="1">Multi-pass membrane protein</topology>
    </subcellularLocation>
</comment>
<dbReference type="InterPro" id="IPR001757">
    <property type="entry name" value="P_typ_ATPase"/>
</dbReference>
<evidence type="ECO:0000313" key="12">
    <source>
        <dbReference type="EMBL" id="KJL38588.1"/>
    </source>
</evidence>
<keyword evidence="5 10" id="KW-0547">Nucleotide-binding</keyword>
<dbReference type="SUPFAM" id="SSF81653">
    <property type="entry name" value="Calcium ATPase, transduction domain A"/>
    <property type="match status" value="1"/>
</dbReference>
<dbReference type="PATRIC" id="fig|400772.4.peg.708"/>
<dbReference type="PANTHER" id="PTHR43520:SF8">
    <property type="entry name" value="P-TYPE CU(+) TRANSPORTER"/>
    <property type="match status" value="1"/>
</dbReference>
<feature type="transmembrane region" description="Helical" evidence="10">
    <location>
        <begin position="168"/>
        <end position="186"/>
    </location>
</feature>
<feature type="transmembrane region" description="Helical" evidence="10">
    <location>
        <begin position="701"/>
        <end position="718"/>
    </location>
</feature>
<dbReference type="PRINTS" id="PR00119">
    <property type="entry name" value="CATATPASE"/>
</dbReference>
<dbReference type="CDD" id="cd02094">
    <property type="entry name" value="P-type_ATPase_Cu-like"/>
    <property type="match status" value="1"/>
</dbReference>
<dbReference type="InterPro" id="IPR044492">
    <property type="entry name" value="P_typ_ATPase_HD_dom"/>
</dbReference>
<dbReference type="GO" id="GO:0043682">
    <property type="term" value="F:P-type divalent copper transporter activity"/>
    <property type="evidence" value="ECO:0007669"/>
    <property type="project" value="TreeGrafter"/>
</dbReference>
<dbReference type="InterPro" id="IPR006121">
    <property type="entry name" value="HMA_dom"/>
</dbReference>
<dbReference type="GO" id="GO:0055070">
    <property type="term" value="P:copper ion homeostasis"/>
    <property type="evidence" value="ECO:0007669"/>
    <property type="project" value="TreeGrafter"/>
</dbReference>
<dbReference type="InterPro" id="IPR059000">
    <property type="entry name" value="ATPase_P-type_domA"/>
</dbReference>
<feature type="transmembrane region" description="Helical" evidence="10">
    <location>
        <begin position="359"/>
        <end position="381"/>
    </location>
</feature>
<evidence type="ECO:0000256" key="9">
    <source>
        <dbReference type="ARBA" id="ARBA00023136"/>
    </source>
</evidence>
<dbReference type="SFLD" id="SFLDF00027">
    <property type="entry name" value="p-type_atpase"/>
    <property type="match status" value="1"/>
</dbReference>
<comment type="caution">
    <text evidence="12">The sequence shown here is derived from an EMBL/GenBank/DDBJ whole genome shotgun (WGS) entry which is preliminary data.</text>
</comment>
<dbReference type="GO" id="GO:0005507">
    <property type="term" value="F:copper ion binding"/>
    <property type="evidence" value="ECO:0007669"/>
    <property type="project" value="TreeGrafter"/>
</dbReference>
<dbReference type="Gene3D" id="2.70.150.10">
    <property type="entry name" value="Calcium-transporting ATPase, cytoplasmic transduction domain A"/>
    <property type="match status" value="1"/>
</dbReference>
<evidence type="ECO:0000256" key="2">
    <source>
        <dbReference type="ARBA" id="ARBA00006024"/>
    </source>
</evidence>
<dbReference type="PROSITE" id="PS01047">
    <property type="entry name" value="HMA_1"/>
    <property type="match status" value="1"/>
</dbReference>
<dbReference type="Gene3D" id="3.30.70.100">
    <property type="match status" value="1"/>
</dbReference>
<dbReference type="InterPro" id="IPR000579">
    <property type="entry name" value="Cation-trans_P-type_ATPase_A/B"/>
</dbReference>
<dbReference type="InterPro" id="IPR027256">
    <property type="entry name" value="P-typ_ATPase_IB"/>
</dbReference>
<dbReference type="Gene3D" id="3.40.50.1000">
    <property type="entry name" value="HAD superfamily/HAD-like"/>
    <property type="match status" value="1"/>
</dbReference>
<evidence type="ECO:0000256" key="7">
    <source>
        <dbReference type="ARBA" id="ARBA00022967"/>
    </source>
</evidence>
<keyword evidence="9 10" id="KW-0472">Membrane</keyword>
<dbReference type="EMBL" id="JYIY01000061">
    <property type="protein sequence ID" value="KJL38588.1"/>
    <property type="molecule type" value="Genomic_DNA"/>
</dbReference>
<dbReference type="SUPFAM" id="SSF81665">
    <property type="entry name" value="Calcium ATPase, transmembrane domain M"/>
    <property type="match status" value="1"/>
</dbReference>
<evidence type="ECO:0000313" key="13">
    <source>
        <dbReference type="Proteomes" id="UP000033451"/>
    </source>
</evidence>
<evidence type="ECO:0000256" key="5">
    <source>
        <dbReference type="ARBA" id="ARBA00022741"/>
    </source>
</evidence>
<dbReference type="SUPFAM" id="SSF55008">
    <property type="entry name" value="HMA, heavy metal-associated domain"/>
    <property type="match status" value="1"/>
</dbReference>
<accession>A0A0F0LWF4</accession>
<feature type="domain" description="HMA" evidence="11">
    <location>
        <begin position="14"/>
        <end position="78"/>
    </location>
</feature>
<dbReference type="Pfam" id="PF00702">
    <property type="entry name" value="Hydrolase"/>
    <property type="match status" value="1"/>
</dbReference>
<name>A0A0F0LWF4_9MICO</name>
<evidence type="ECO:0000259" key="11">
    <source>
        <dbReference type="PROSITE" id="PS50846"/>
    </source>
</evidence>
<dbReference type="EC" id="3.6.3.54" evidence="12"/>
<feature type="transmembrane region" description="Helical" evidence="10">
    <location>
        <begin position="129"/>
        <end position="148"/>
    </location>
</feature>
<dbReference type="GO" id="GO:0016887">
    <property type="term" value="F:ATP hydrolysis activity"/>
    <property type="evidence" value="ECO:0007669"/>
    <property type="project" value="InterPro"/>
</dbReference>
<dbReference type="InterPro" id="IPR008250">
    <property type="entry name" value="ATPase_P-typ_transduc_dom_A_sf"/>
</dbReference>
<feature type="transmembrane region" description="Helical" evidence="10">
    <location>
        <begin position="387"/>
        <end position="408"/>
    </location>
</feature>
<organism evidence="12 13">
    <name type="scientific">Microbacterium ginsengisoli</name>
    <dbReference type="NCBI Taxonomy" id="400772"/>
    <lineage>
        <taxon>Bacteria</taxon>
        <taxon>Bacillati</taxon>
        <taxon>Actinomycetota</taxon>
        <taxon>Actinomycetes</taxon>
        <taxon>Micrococcales</taxon>
        <taxon>Microbacteriaceae</taxon>
        <taxon>Microbacterium</taxon>
    </lineage>
</organism>
<dbReference type="InterPro" id="IPR023298">
    <property type="entry name" value="ATPase_P-typ_TM_dom_sf"/>
</dbReference>
<evidence type="ECO:0000256" key="4">
    <source>
        <dbReference type="ARBA" id="ARBA00022723"/>
    </source>
</evidence>
<dbReference type="SUPFAM" id="SSF56784">
    <property type="entry name" value="HAD-like"/>
    <property type="match status" value="1"/>
</dbReference>
<keyword evidence="3 10" id="KW-0812">Transmembrane</keyword>
<dbReference type="InterPro" id="IPR017969">
    <property type="entry name" value="Heavy-metal-associated_CS"/>
</dbReference>
<keyword evidence="4 10" id="KW-0479">Metal-binding</keyword>
<dbReference type="Gene3D" id="3.40.1110.10">
    <property type="entry name" value="Calcium-transporting ATPase, cytoplasmic domain N"/>
    <property type="match status" value="1"/>
</dbReference>
<dbReference type="GO" id="GO:0005524">
    <property type="term" value="F:ATP binding"/>
    <property type="evidence" value="ECO:0007669"/>
    <property type="project" value="UniProtKB-UniRule"/>
</dbReference>
<keyword evidence="13" id="KW-1185">Reference proteome</keyword>
<dbReference type="InterPro" id="IPR036163">
    <property type="entry name" value="HMA_dom_sf"/>
</dbReference>
<reference evidence="12 13" key="1">
    <citation type="submission" date="2015-02" db="EMBL/GenBank/DDBJ databases">
        <title>Draft genome sequences of ten Microbacterium spp. with emphasis on heavy metal contaminated environments.</title>
        <authorList>
            <person name="Corretto E."/>
        </authorList>
    </citation>
    <scope>NUCLEOTIDE SEQUENCE [LARGE SCALE GENOMIC DNA]</scope>
    <source>
        <strain evidence="12 13">DSM 18659</strain>
    </source>
</reference>
<dbReference type="PROSITE" id="PS00154">
    <property type="entry name" value="ATPASE_E1_E2"/>
    <property type="match status" value="1"/>
</dbReference>
<feature type="transmembrane region" description="Helical" evidence="10">
    <location>
        <begin position="103"/>
        <end position="123"/>
    </location>
</feature>
<sequence>MTTPVDTLPLADLDRVELSIGGMTCAACAGRVERALGKLDGVTASVNFATERAVVTGLAPSDADQAVAAVKKAGYEASVRVDGDDEWSRRAAVDRVTSLRRRLLVSAILTVPLMDITLVLALVPGLRFPGWELLCVLLSLPVVTWAAWPFHRATARNLRHGSVTMDTLVSLGILASFGWAVATILMGEGGSSYWIGYGQTPAGASAIYLDVAAGMTTFQLAGRYFESRSRRKAGDVLDALAALAPDRARVVRDGVEVVVPSGQVRVGELVVVRAGETIPVDGQVVEGRAFVDTSTVTGEPVPRETTVGDLAVTGTTSADGRLVLRAVAVGAHTQLAQMTAIAERAQASKARVEALVDRIVRVFVPVVIALAIAVGVAWLWAGAQPAHAIGVGISVLIIACPCALGLATPTALMVGIGRGAQLGILIKGQSALEASGRIDTVVLDKTGTLTLSTLVIEQLTLAPGADRVRVLQWAAAVEQGSEHPVAAAIARYAAASVADLPTVTDFRTIPGRGAAGVIDGREVVVASVPHAIDERMPLPADVRDAVDDATASGRSSVVLAADGVVEAVFTVADEVRPSAKAAVSQLQRMGLSTVLLTGDTAAAARRVADELGISEVRAEVMPADKAGVIAALQADGHRVAMVGDGINDAAALGTADLGMAVVSGTDIALKSADIILVRDDLRVIADAIALSRRTLRTIRGNLVWAFGYNVAAIPLAAAGLLNPLISAAAMSLSSVLVVWNSLRLRSAKARR</sequence>
<keyword evidence="7" id="KW-1278">Translocase</keyword>
<dbReference type="NCBIfam" id="TIGR01525">
    <property type="entry name" value="ATPase-IB_hvy"/>
    <property type="match status" value="1"/>
</dbReference>
<evidence type="ECO:0000256" key="1">
    <source>
        <dbReference type="ARBA" id="ARBA00004651"/>
    </source>
</evidence>
<gene>
    <name evidence="12" type="primary">copA_1</name>
    <name evidence="12" type="ORF">RR49_00675</name>
</gene>
<dbReference type="Pfam" id="PF00122">
    <property type="entry name" value="E1-E2_ATPase"/>
    <property type="match status" value="1"/>
</dbReference>
<dbReference type="SFLD" id="SFLDS00003">
    <property type="entry name" value="Haloacid_Dehalogenase"/>
    <property type="match status" value="1"/>
</dbReference>
<feature type="transmembrane region" description="Helical" evidence="10">
    <location>
        <begin position="724"/>
        <end position="742"/>
    </location>
</feature>
<dbReference type="GO" id="GO:0005886">
    <property type="term" value="C:plasma membrane"/>
    <property type="evidence" value="ECO:0007669"/>
    <property type="project" value="UniProtKB-SubCell"/>
</dbReference>
<dbReference type="NCBIfam" id="TIGR01494">
    <property type="entry name" value="ATPase_P-type"/>
    <property type="match status" value="1"/>
</dbReference>
<proteinExistence type="inferred from homology"/>
<dbReference type="PANTHER" id="PTHR43520">
    <property type="entry name" value="ATP7, ISOFORM B"/>
    <property type="match status" value="1"/>
</dbReference>
<dbReference type="RefSeq" id="WP_045246657.1">
    <property type="nucleotide sequence ID" value="NZ_JYIY01000061.1"/>
</dbReference>
<dbReference type="Pfam" id="PF00403">
    <property type="entry name" value="HMA"/>
    <property type="match status" value="1"/>
</dbReference>
<keyword evidence="12" id="KW-0378">Hydrolase</keyword>
<dbReference type="InterPro" id="IPR023299">
    <property type="entry name" value="ATPase_P-typ_cyto_dom_N"/>
</dbReference>
<evidence type="ECO:0000256" key="3">
    <source>
        <dbReference type="ARBA" id="ARBA00022692"/>
    </source>
</evidence>
<protein>
    <submittedName>
        <fullName evidence="12">Copper-exporting P-type ATPase A</fullName>
        <ecNumber evidence="12">3.6.3.54</ecNumber>
    </submittedName>
</protein>
<dbReference type="InterPro" id="IPR018303">
    <property type="entry name" value="ATPase_P-typ_P_site"/>
</dbReference>
<comment type="similarity">
    <text evidence="2 10">Belongs to the cation transport ATPase (P-type) (TC 3.A.3) family. Type IB subfamily.</text>
</comment>
<dbReference type="Proteomes" id="UP000033451">
    <property type="component" value="Unassembled WGS sequence"/>
</dbReference>
<evidence type="ECO:0000256" key="8">
    <source>
        <dbReference type="ARBA" id="ARBA00022989"/>
    </source>
</evidence>
<dbReference type="STRING" id="400772.RR49_00675"/>
<dbReference type="FunFam" id="3.30.70.100:FF:000005">
    <property type="entry name" value="Copper-exporting P-type ATPase A"/>
    <property type="match status" value="1"/>
</dbReference>
<dbReference type="InterPro" id="IPR023214">
    <property type="entry name" value="HAD_sf"/>
</dbReference>
<keyword evidence="6 10" id="KW-0067">ATP-binding</keyword>
<evidence type="ECO:0000256" key="6">
    <source>
        <dbReference type="ARBA" id="ARBA00022840"/>
    </source>
</evidence>
<dbReference type="PROSITE" id="PS50846">
    <property type="entry name" value="HMA_2"/>
    <property type="match status" value="1"/>
</dbReference>
<dbReference type="InterPro" id="IPR036412">
    <property type="entry name" value="HAD-like_sf"/>
</dbReference>
<dbReference type="AlphaFoldDB" id="A0A0F0LWF4"/>